<dbReference type="RefSeq" id="WP_247066561.1">
    <property type="nucleotide sequence ID" value="NZ_CP094848.1"/>
</dbReference>
<feature type="signal peptide" evidence="3">
    <location>
        <begin position="1"/>
        <end position="19"/>
    </location>
</feature>
<dbReference type="AlphaFoldDB" id="A0AAW5EQ16"/>
<dbReference type="GO" id="GO:0015920">
    <property type="term" value="P:lipopolysaccharide transport"/>
    <property type="evidence" value="ECO:0007669"/>
    <property type="project" value="TreeGrafter"/>
</dbReference>
<dbReference type="InterPro" id="IPR052037">
    <property type="entry name" value="LPS_export_LptA"/>
</dbReference>
<dbReference type="PANTHER" id="PTHR36504">
    <property type="entry name" value="LIPOPOLYSACCHARIDE EXPORT SYSTEM PROTEIN LPTA"/>
    <property type="match status" value="1"/>
</dbReference>
<accession>A0AAW5EQ16</accession>
<reference evidence="4" key="2">
    <citation type="submission" date="2022-03" db="EMBL/GenBank/DDBJ databases">
        <authorList>
            <person name="Ryngajllo M."/>
            <person name="Jacek P."/>
            <person name="Kubiak K."/>
        </authorList>
    </citation>
    <scope>NUCLEOTIDE SEQUENCE</scope>
    <source>
        <strain evidence="4">SI1</strain>
    </source>
</reference>
<feature type="region of interest" description="Disordered" evidence="2">
    <location>
        <begin position="83"/>
        <end position="277"/>
    </location>
</feature>
<dbReference type="PROSITE" id="PS51257">
    <property type="entry name" value="PROKAR_LIPOPROTEIN"/>
    <property type="match status" value="1"/>
</dbReference>
<dbReference type="PANTHER" id="PTHR36504:SF1">
    <property type="entry name" value="LIPOPOLYSACCHARIDE EXPORT SYSTEM PROTEIN LPTA"/>
    <property type="match status" value="1"/>
</dbReference>
<feature type="compositionally biased region" description="Low complexity" evidence="2">
    <location>
        <begin position="105"/>
        <end position="135"/>
    </location>
</feature>
<name>A0AAW5EQ16_NOVHA</name>
<dbReference type="EMBL" id="JAIBCX010000009">
    <property type="protein sequence ID" value="MCJ8353370.1"/>
    <property type="molecule type" value="Genomic_DNA"/>
</dbReference>
<feature type="chain" id="PRO_5043644223" description="Organic solvent tolerance-like N-terminal domain-containing protein" evidence="3">
    <location>
        <begin position="20"/>
        <end position="477"/>
    </location>
</feature>
<dbReference type="Gene3D" id="2.60.450.10">
    <property type="entry name" value="Lipopolysaccharide (LPS) transport protein A like domain"/>
    <property type="match status" value="2"/>
</dbReference>
<gene>
    <name evidence="4" type="ORF">K1W68_05075</name>
</gene>
<organism evidence="4 5">
    <name type="scientific">Novacetimonas hansenii</name>
    <name type="common">Komagataeibacter hansenii</name>
    <dbReference type="NCBI Taxonomy" id="436"/>
    <lineage>
        <taxon>Bacteria</taxon>
        <taxon>Pseudomonadati</taxon>
        <taxon>Pseudomonadota</taxon>
        <taxon>Alphaproteobacteria</taxon>
        <taxon>Acetobacterales</taxon>
        <taxon>Acetobacteraceae</taxon>
        <taxon>Novacetimonas</taxon>
    </lineage>
</organism>
<feature type="compositionally biased region" description="Low complexity" evidence="2">
    <location>
        <begin position="174"/>
        <end position="209"/>
    </location>
</feature>
<evidence type="ECO:0000313" key="4">
    <source>
        <dbReference type="EMBL" id="MCJ8353370.1"/>
    </source>
</evidence>
<evidence type="ECO:0000313" key="5">
    <source>
        <dbReference type="Proteomes" id="UP001202887"/>
    </source>
</evidence>
<proteinExistence type="predicted"/>
<evidence type="ECO:0008006" key="6">
    <source>
        <dbReference type="Google" id="ProtNLM"/>
    </source>
</evidence>
<evidence type="ECO:0000256" key="2">
    <source>
        <dbReference type="SAM" id="MobiDB-lite"/>
    </source>
</evidence>
<dbReference type="GO" id="GO:0009279">
    <property type="term" value="C:cell outer membrane"/>
    <property type="evidence" value="ECO:0007669"/>
    <property type="project" value="TreeGrafter"/>
</dbReference>
<comment type="caution">
    <text evidence="4">The sequence shown here is derived from an EMBL/GenBank/DDBJ whole genome shotgun (WGS) entry which is preliminary data.</text>
</comment>
<protein>
    <recommendedName>
        <fullName evidence="6">Organic solvent tolerance-like N-terminal domain-containing protein</fullName>
    </recommendedName>
</protein>
<sequence>MRGHALASVLLAGATFATACTTPALAQGLDMSQGGQVSITAAGGFDWDQNTQTVTAYDRAQAVRGNVTVRADRLIAYYRKKTPGAHTAQAPKPAPISATAPGHVSGNASGNASGASPAAISAASPQSSPPITQQADPSSSAVQDPATDAPPPDASIRATHPADRAHPTSPGKAPAPAQPRQATAVSAAPPVNSPSAVPTPATQPGGAPVTTPPAVTPATSGTPKAAGGDPDVDTSLVTHSDTLPEDLPPPDRPASHAMGHDNGPAPGDSSPGNGGSEVYRLEAVGHVHIFTNTDQAWGDRAVYDMDQAVLVMTGKNMKMTTPQDILTARDTVEYHSRDHMSVSRGDATLTTNDGRQMRADILVGYDRPKTARPPHTQAGHDAGGAGAIDRVDAFGHILIRTQSEAVTGDRGVYVPDSAIARIVGNVHISRGLNQISGAAAIVNMRTGIATLTDTPGSRVSGLVVPNQAGTGNKGTTK</sequence>
<dbReference type="GO" id="GO:0030288">
    <property type="term" value="C:outer membrane-bounded periplasmic space"/>
    <property type="evidence" value="ECO:0007669"/>
    <property type="project" value="TreeGrafter"/>
</dbReference>
<keyword evidence="1 3" id="KW-0732">Signal</keyword>
<dbReference type="Proteomes" id="UP001202887">
    <property type="component" value="Unassembled WGS sequence"/>
</dbReference>
<evidence type="ECO:0000256" key="3">
    <source>
        <dbReference type="SAM" id="SignalP"/>
    </source>
</evidence>
<dbReference type="GO" id="GO:0017089">
    <property type="term" value="F:glycolipid transfer activity"/>
    <property type="evidence" value="ECO:0007669"/>
    <property type="project" value="TreeGrafter"/>
</dbReference>
<evidence type="ECO:0000256" key="1">
    <source>
        <dbReference type="ARBA" id="ARBA00022729"/>
    </source>
</evidence>
<reference evidence="4" key="1">
    <citation type="journal article" date="2021" name="Polymers (Basel)">
        <title>Highly Stretchable Bacterial Cellulose Produced by Komagataeibacter hansenii SI1.</title>
        <authorList>
            <person name="Cielecka I."/>
            <person name="Ryngajllo M."/>
            <person name="Maniukiewicz W."/>
            <person name="Bielecki S."/>
        </authorList>
    </citation>
    <scope>NUCLEOTIDE SEQUENCE</scope>
    <source>
        <strain evidence="4">SI1</strain>
    </source>
</reference>